<reference evidence="9" key="1">
    <citation type="submission" date="2020-01" db="EMBL/GenBank/DDBJ databases">
        <title>Genome sequence of Kobresia littledalei, the first chromosome-level genome in the family Cyperaceae.</title>
        <authorList>
            <person name="Qu G."/>
        </authorList>
    </citation>
    <scope>NUCLEOTIDE SEQUENCE</scope>
    <source>
        <strain evidence="9">C.B.Clarke</strain>
        <tissue evidence="9">Leaf</tissue>
    </source>
</reference>
<dbReference type="Proteomes" id="UP000623129">
    <property type="component" value="Unassembled WGS sequence"/>
</dbReference>
<dbReference type="GO" id="GO:0020037">
    <property type="term" value="F:heme binding"/>
    <property type="evidence" value="ECO:0007669"/>
    <property type="project" value="InterPro"/>
</dbReference>
<evidence type="ECO:0000313" key="9">
    <source>
        <dbReference type="EMBL" id="KAF3333840.1"/>
    </source>
</evidence>
<organism evidence="9 10">
    <name type="scientific">Carex littledalei</name>
    <dbReference type="NCBI Taxonomy" id="544730"/>
    <lineage>
        <taxon>Eukaryota</taxon>
        <taxon>Viridiplantae</taxon>
        <taxon>Streptophyta</taxon>
        <taxon>Embryophyta</taxon>
        <taxon>Tracheophyta</taxon>
        <taxon>Spermatophyta</taxon>
        <taxon>Magnoliopsida</taxon>
        <taxon>Liliopsida</taxon>
        <taxon>Poales</taxon>
        <taxon>Cyperaceae</taxon>
        <taxon>Cyperoideae</taxon>
        <taxon>Cariceae</taxon>
        <taxon>Carex</taxon>
        <taxon>Carex subgen. Euthyceras</taxon>
    </lineage>
</organism>
<dbReference type="GO" id="GO:0046872">
    <property type="term" value="F:metal ion binding"/>
    <property type="evidence" value="ECO:0007669"/>
    <property type="project" value="UniProtKB-KW"/>
</dbReference>
<evidence type="ECO:0000256" key="3">
    <source>
        <dbReference type="ARBA" id="ARBA00022617"/>
    </source>
</evidence>
<evidence type="ECO:0000256" key="2">
    <source>
        <dbReference type="ARBA" id="ARBA00007609"/>
    </source>
</evidence>
<dbReference type="PROSITE" id="PS00208">
    <property type="entry name" value="PLANT_GLOBIN"/>
    <property type="match status" value="1"/>
</dbReference>
<comment type="cofactor">
    <cofactor evidence="1">
        <name>heme b</name>
        <dbReference type="ChEBI" id="CHEBI:60344"/>
    </cofactor>
</comment>
<gene>
    <name evidence="9" type="ORF">FCM35_KLT01531</name>
</gene>
<protein>
    <submittedName>
        <fullName evidence="9">Non-symbiotic hemoglobin 1-like protein</fullName>
    </submittedName>
</protein>
<accession>A0A833VN36</accession>
<dbReference type="PANTHER" id="PTHR22924">
    <property type="entry name" value="LEGHEMOGLOBIN-RELATED"/>
    <property type="match status" value="1"/>
</dbReference>
<dbReference type="InterPro" id="IPR012292">
    <property type="entry name" value="Globin/Proto"/>
</dbReference>
<comment type="caution">
    <text evidence="9">The sequence shown here is derived from an EMBL/GenBank/DDBJ whole genome shotgun (WGS) entry which is preliminary data.</text>
</comment>
<evidence type="ECO:0000259" key="8">
    <source>
        <dbReference type="PROSITE" id="PS01033"/>
    </source>
</evidence>
<proteinExistence type="inferred from homology"/>
<keyword evidence="4 7" id="KW-0479">Metal-binding</keyword>
<evidence type="ECO:0000256" key="6">
    <source>
        <dbReference type="ARBA" id="ARBA00048118"/>
    </source>
</evidence>
<evidence type="ECO:0000256" key="1">
    <source>
        <dbReference type="ARBA" id="ARBA00001970"/>
    </source>
</evidence>
<name>A0A833VN36_9POAL</name>
<dbReference type="AlphaFoldDB" id="A0A833VN36"/>
<dbReference type="InterPro" id="IPR019824">
    <property type="entry name" value="Leghaemoglobin_Fe_BS"/>
</dbReference>
<keyword evidence="10" id="KW-1185">Reference proteome</keyword>
<dbReference type="EMBL" id="SWLB01000010">
    <property type="protein sequence ID" value="KAF3333840.1"/>
    <property type="molecule type" value="Genomic_DNA"/>
</dbReference>
<dbReference type="GO" id="GO:0019825">
    <property type="term" value="F:oxygen binding"/>
    <property type="evidence" value="ECO:0007669"/>
    <property type="project" value="InterPro"/>
</dbReference>
<comment type="similarity">
    <text evidence="2 7">Belongs to the plant globin family.</text>
</comment>
<dbReference type="PANTHER" id="PTHR22924:SF95">
    <property type="entry name" value="OS05G0517600 PROTEIN"/>
    <property type="match status" value="1"/>
</dbReference>
<dbReference type="Gene3D" id="1.10.490.10">
    <property type="entry name" value="Globins"/>
    <property type="match status" value="1"/>
</dbReference>
<dbReference type="OrthoDB" id="436496at2759"/>
<dbReference type="Pfam" id="PF00042">
    <property type="entry name" value="Globin"/>
    <property type="match status" value="1"/>
</dbReference>
<keyword evidence="3 7" id="KW-0349">Heme</keyword>
<dbReference type="InterPro" id="IPR009050">
    <property type="entry name" value="Globin-like_sf"/>
</dbReference>
<keyword evidence="5 7" id="KW-0408">Iron</keyword>
<dbReference type="PROSITE" id="PS01033">
    <property type="entry name" value="GLOBIN"/>
    <property type="match status" value="1"/>
</dbReference>
<feature type="domain" description="Globin" evidence="8">
    <location>
        <begin position="2"/>
        <end position="153"/>
    </location>
</feature>
<evidence type="ECO:0000256" key="5">
    <source>
        <dbReference type="ARBA" id="ARBA00023004"/>
    </source>
</evidence>
<evidence type="ECO:0000313" key="10">
    <source>
        <dbReference type="Proteomes" id="UP000623129"/>
    </source>
</evidence>
<evidence type="ECO:0000256" key="4">
    <source>
        <dbReference type="ARBA" id="ARBA00022723"/>
    </source>
</evidence>
<comment type="catalytic activity">
    <reaction evidence="6">
        <text>Fe(III)-heme b-[protein] + nitric oxide + H2O = Fe(II)-heme b-[protein] + nitrite + 2 H(+)</text>
        <dbReference type="Rhea" id="RHEA:77711"/>
        <dbReference type="Rhea" id="RHEA-COMP:18975"/>
        <dbReference type="Rhea" id="RHEA-COMP:18976"/>
        <dbReference type="ChEBI" id="CHEBI:15377"/>
        <dbReference type="ChEBI" id="CHEBI:15378"/>
        <dbReference type="ChEBI" id="CHEBI:16301"/>
        <dbReference type="ChEBI" id="CHEBI:16480"/>
        <dbReference type="ChEBI" id="CHEBI:55376"/>
        <dbReference type="ChEBI" id="CHEBI:60344"/>
    </reaction>
    <physiologicalReaction direction="right-to-left" evidence="6">
        <dbReference type="Rhea" id="RHEA:77713"/>
    </physiologicalReaction>
</comment>
<sequence>MGFTKEQEQLVLRSWNEMKKDSASIALKDVGYCRIFEIAPSAKEMFSFLRDSDVPLEKNPKLKAHAITVFNTTCETAIQLHEVGAVTLRETTIKRLAPKHAMAGVKDAHFEVVKFALLETIKEAVPEIWSEEMKNAWAEAFDQVAAAIKEEMKLLPPS</sequence>
<dbReference type="PRINTS" id="PR00188">
    <property type="entry name" value="PLANTGLOBIN"/>
</dbReference>
<dbReference type="SUPFAM" id="SSF46458">
    <property type="entry name" value="Globin-like"/>
    <property type="match status" value="1"/>
</dbReference>
<dbReference type="InterPro" id="IPR001032">
    <property type="entry name" value="Leghaemoglobin-like"/>
</dbReference>
<dbReference type="InterPro" id="IPR000971">
    <property type="entry name" value="Globin"/>
</dbReference>
<evidence type="ECO:0000256" key="7">
    <source>
        <dbReference type="RuleBase" id="RU000625"/>
    </source>
</evidence>